<gene>
    <name evidence="5" type="ORF">F53441_12415</name>
</gene>
<dbReference type="AlphaFoldDB" id="A0A8H4JX57"/>
<dbReference type="EMBL" id="JAADJG010000669">
    <property type="protein sequence ID" value="KAF4439940.1"/>
    <property type="molecule type" value="Genomic_DNA"/>
</dbReference>
<evidence type="ECO:0000256" key="1">
    <source>
        <dbReference type="ARBA" id="ARBA00022603"/>
    </source>
</evidence>
<dbReference type="Proteomes" id="UP000605986">
    <property type="component" value="Unassembled WGS sequence"/>
</dbReference>
<dbReference type="PANTHER" id="PTHR43712">
    <property type="entry name" value="PUTATIVE (AFU_ORTHOLOGUE AFUA_4G14580)-RELATED"/>
    <property type="match status" value="1"/>
</dbReference>
<reference evidence="5" key="1">
    <citation type="submission" date="2020-01" db="EMBL/GenBank/DDBJ databases">
        <title>Identification and distribution of gene clusters putatively required for synthesis of sphingolipid metabolism inhibitors in phylogenetically diverse species of the filamentous fungus Fusarium.</title>
        <authorList>
            <person name="Kim H.-S."/>
            <person name="Busman M."/>
            <person name="Brown D.W."/>
            <person name="Divon H."/>
            <person name="Uhlig S."/>
            <person name="Proctor R.H."/>
        </authorList>
    </citation>
    <scope>NUCLEOTIDE SEQUENCE</scope>
    <source>
        <strain evidence="5">NRRL 53441</strain>
    </source>
</reference>
<evidence type="ECO:0000256" key="3">
    <source>
        <dbReference type="ARBA" id="ARBA00022691"/>
    </source>
</evidence>
<evidence type="ECO:0000313" key="6">
    <source>
        <dbReference type="Proteomes" id="UP000605986"/>
    </source>
</evidence>
<dbReference type="OrthoDB" id="1606438at2759"/>
<keyword evidence="3" id="KW-0949">S-adenosyl-L-methionine</keyword>
<proteinExistence type="predicted"/>
<keyword evidence="2 5" id="KW-0808">Transferase</keyword>
<dbReference type="InterPro" id="IPR016461">
    <property type="entry name" value="COMT-like"/>
</dbReference>
<sequence>MTDTAPSLSSLSETISQAATALAANLEQNGYPAPSFAENGLTEYPKSPEIVGLRMQLLDAVTDLYRLALGPSDSSFLQPLFLNYEATVMDILNQFDFWAAVPLNGSATYAEIVARVNLPENLVRRVLKYAISIRFFAKDANSPDSIIHTSLSAFPAKKPLFQAWIRHHFQEGRPAAVHAAEAFRQFSSGKEKLSEEPLETGFALANIDRLEKPETYWEYLNRDIEGKSKGWRAAQFSQSMQAASAASVVHIEELLRLGYDWAKLGDATVIDIGGSSGHDALVLAENFPNLTFVVQDLPEVEDAFNERIPVEFRSRISFEPHDFFAPQKTEGQVYMLKTILHDWPDRYAAKVIANLLPHLESGSRLLLIETIAPSDTAGLPSATLGRMMNAFDTHMLHNLNALERDVKNWQSLLNLVDGRLEIAYVSQVPGALHQFIEIKIKA</sequence>
<name>A0A8H4JX57_9HYPO</name>
<keyword evidence="6" id="KW-1185">Reference proteome</keyword>
<evidence type="ECO:0000256" key="2">
    <source>
        <dbReference type="ARBA" id="ARBA00022679"/>
    </source>
</evidence>
<feature type="domain" description="O-methyltransferase C-terminal" evidence="4">
    <location>
        <begin position="234"/>
        <end position="414"/>
    </location>
</feature>
<dbReference type="PANTHER" id="PTHR43712:SF12">
    <property type="entry name" value="STERIGMATOCYSTIN 8-O-METHYLTRANSFERASE"/>
    <property type="match status" value="1"/>
</dbReference>
<protein>
    <submittedName>
        <fullName evidence="5">Sterigmatocystin 8-O-methyltransferase</fullName>
    </submittedName>
</protein>
<dbReference type="GO" id="GO:0008171">
    <property type="term" value="F:O-methyltransferase activity"/>
    <property type="evidence" value="ECO:0007669"/>
    <property type="project" value="InterPro"/>
</dbReference>
<evidence type="ECO:0000313" key="5">
    <source>
        <dbReference type="EMBL" id="KAF4439940.1"/>
    </source>
</evidence>
<dbReference type="InterPro" id="IPR001077">
    <property type="entry name" value="COMT_C"/>
</dbReference>
<organism evidence="5 6">
    <name type="scientific">Fusarium austroafricanum</name>
    <dbReference type="NCBI Taxonomy" id="2364996"/>
    <lineage>
        <taxon>Eukaryota</taxon>
        <taxon>Fungi</taxon>
        <taxon>Dikarya</taxon>
        <taxon>Ascomycota</taxon>
        <taxon>Pezizomycotina</taxon>
        <taxon>Sordariomycetes</taxon>
        <taxon>Hypocreomycetidae</taxon>
        <taxon>Hypocreales</taxon>
        <taxon>Nectriaceae</taxon>
        <taxon>Fusarium</taxon>
        <taxon>Fusarium concolor species complex</taxon>
    </lineage>
</organism>
<dbReference type="Gene3D" id="3.40.50.150">
    <property type="entry name" value="Vaccinia Virus protein VP39"/>
    <property type="match status" value="1"/>
</dbReference>
<dbReference type="SUPFAM" id="SSF53335">
    <property type="entry name" value="S-adenosyl-L-methionine-dependent methyltransferases"/>
    <property type="match status" value="1"/>
</dbReference>
<comment type="caution">
    <text evidence="5">The sequence shown here is derived from an EMBL/GenBank/DDBJ whole genome shotgun (WGS) entry which is preliminary data.</text>
</comment>
<evidence type="ECO:0000259" key="4">
    <source>
        <dbReference type="Pfam" id="PF00891"/>
    </source>
</evidence>
<accession>A0A8H4JX57</accession>
<dbReference type="InterPro" id="IPR029063">
    <property type="entry name" value="SAM-dependent_MTases_sf"/>
</dbReference>
<dbReference type="PROSITE" id="PS51683">
    <property type="entry name" value="SAM_OMT_II"/>
    <property type="match status" value="1"/>
</dbReference>
<dbReference type="GO" id="GO:0032259">
    <property type="term" value="P:methylation"/>
    <property type="evidence" value="ECO:0007669"/>
    <property type="project" value="UniProtKB-KW"/>
</dbReference>
<keyword evidence="1 5" id="KW-0489">Methyltransferase</keyword>
<dbReference type="Pfam" id="PF00891">
    <property type="entry name" value="Methyltransf_2"/>
    <property type="match status" value="1"/>
</dbReference>